<comment type="caution">
    <text evidence="3">The sequence shown here is derived from an EMBL/GenBank/DDBJ whole genome shotgun (WGS) entry which is preliminary data.</text>
</comment>
<feature type="domain" description="C2H2-type" evidence="2">
    <location>
        <begin position="113"/>
        <end position="133"/>
    </location>
</feature>
<feature type="region of interest" description="Disordered" evidence="1">
    <location>
        <begin position="345"/>
        <end position="397"/>
    </location>
</feature>
<protein>
    <recommendedName>
        <fullName evidence="2">C2H2-type domain-containing protein</fullName>
    </recommendedName>
</protein>
<feature type="region of interest" description="Disordered" evidence="1">
    <location>
        <begin position="193"/>
        <end position="237"/>
    </location>
</feature>
<dbReference type="InterPro" id="IPR013087">
    <property type="entry name" value="Znf_C2H2_type"/>
</dbReference>
<evidence type="ECO:0000313" key="3">
    <source>
        <dbReference type="EMBL" id="KAJ8404582.1"/>
    </source>
</evidence>
<dbReference type="SMART" id="SM00355">
    <property type="entry name" value="ZnF_C2H2"/>
    <property type="match status" value="2"/>
</dbReference>
<dbReference type="Proteomes" id="UP001221898">
    <property type="component" value="Unassembled WGS sequence"/>
</dbReference>
<dbReference type="GO" id="GO:0000492">
    <property type="term" value="P:box C/D snoRNP assembly"/>
    <property type="evidence" value="ECO:0007669"/>
    <property type="project" value="TreeGrafter"/>
</dbReference>
<dbReference type="PROSITE" id="PS00028">
    <property type="entry name" value="ZINC_FINGER_C2H2_1"/>
    <property type="match status" value="1"/>
</dbReference>
<dbReference type="InterPro" id="IPR019496">
    <property type="entry name" value="NUFIP1_cons_dom"/>
</dbReference>
<feature type="compositionally biased region" description="Low complexity" evidence="1">
    <location>
        <begin position="228"/>
        <end position="237"/>
    </location>
</feature>
<dbReference type="PANTHER" id="PTHR13309:SF0">
    <property type="entry name" value="FMR1-INTERACTING PROTEIN NUFIP1"/>
    <property type="match status" value="1"/>
</dbReference>
<dbReference type="AlphaFoldDB" id="A0AAD7SL05"/>
<feature type="region of interest" description="Disordered" evidence="1">
    <location>
        <begin position="249"/>
        <end position="299"/>
    </location>
</feature>
<evidence type="ECO:0000256" key="1">
    <source>
        <dbReference type="SAM" id="MobiDB-lite"/>
    </source>
</evidence>
<evidence type="ECO:0000259" key="2">
    <source>
        <dbReference type="PROSITE" id="PS00028"/>
    </source>
</evidence>
<accession>A0AAD7SL05</accession>
<feature type="compositionally biased region" description="Polar residues" evidence="1">
    <location>
        <begin position="255"/>
        <end position="266"/>
    </location>
</feature>
<sequence>MHNSGYFPPPGFNCPPPGPMLRPPVFNWRARPPGMFYPENENRFVPPPGPWGYNFAGNGYGEPGRQNAGFEPRRTRGQYAKFGHQHGSQENGPSQNTGGNTKKKKEPVFTHFCDTCDRGFKNQDKYDEHMAQHVKCSVKDCSFTAHEKLVNIHWKNNHAPGARKIKLDTPDEISKWREERRKNYPTMSNMVKKRKTMEEREERGEVLETAQFGQMKRGRHARTGWGRGPRQQGGRFQNIQGNKSCAQADEGIGTQRPSPTPKQNLNEGDPLGALADDDSDSDKDEAADDRKEGLTVVPKCMTSGLGALVASYGSASDSESDQEPVALPILKASKALEENQAMLRTLESSQSGSSQQGERKHPESRGNHHHQQQPYHRNARPHAAPYKPGRGRGSSASRRTTLLEMLLAPEIRHERNVVLQCVRYIVQNAFFGLGRKAQESKVGDQRDIVKIAEDHTPQERLLMSVTGSPAEYSIIGGNQSPAESSMVLEQPREDKQSSAPEASVIGEDPHHSVDTDQCQKTQEHAVFQLYDLPS</sequence>
<feature type="compositionally biased region" description="Polar residues" evidence="1">
    <location>
        <begin position="86"/>
        <end position="100"/>
    </location>
</feature>
<evidence type="ECO:0000313" key="4">
    <source>
        <dbReference type="Proteomes" id="UP001221898"/>
    </source>
</evidence>
<feature type="region of interest" description="Disordered" evidence="1">
    <location>
        <begin position="83"/>
        <end position="105"/>
    </location>
</feature>
<dbReference type="Pfam" id="PF10453">
    <property type="entry name" value="NUFIP1"/>
    <property type="match status" value="1"/>
</dbReference>
<organism evidence="3 4">
    <name type="scientific">Aldrovandia affinis</name>
    <dbReference type="NCBI Taxonomy" id="143900"/>
    <lineage>
        <taxon>Eukaryota</taxon>
        <taxon>Metazoa</taxon>
        <taxon>Chordata</taxon>
        <taxon>Craniata</taxon>
        <taxon>Vertebrata</taxon>
        <taxon>Euteleostomi</taxon>
        <taxon>Actinopterygii</taxon>
        <taxon>Neopterygii</taxon>
        <taxon>Teleostei</taxon>
        <taxon>Notacanthiformes</taxon>
        <taxon>Halosauridae</taxon>
        <taxon>Aldrovandia</taxon>
    </lineage>
</organism>
<name>A0AAD7SL05_9TELE</name>
<feature type="compositionally biased region" description="Basic and acidic residues" evidence="1">
    <location>
        <begin position="357"/>
        <end position="366"/>
    </location>
</feature>
<proteinExistence type="predicted"/>
<reference evidence="3" key="1">
    <citation type="journal article" date="2023" name="Science">
        <title>Genome structures resolve the early diversification of teleost fishes.</title>
        <authorList>
            <person name="Parey E."/>
            <person name="Louis A."/>
            <person name="Montfort J."/>
            <person name="Bouchez O."/>
            <person name="Roques C."/>
            <person name="Iampietro C."/>
            <person name="Lluch J."/>
            <person name="Castinel A."/>
            <person name="Donnadieu C."/>
            <person name="Desvignes T."/>
            <person name="Floi Bucao C."/>
            <person name="Jouanno E."/>
            <person name="Wen M."/>
            <person name="Mejri S."/>
            <person name="Dirks R."/>
            <person name="Jansen H."/>
            <person name="Henkel C."/>
            <person name="Chen W.J."/>
            <person name="Zahm M."/>
            <person name="Cabau C."/>
            <person name="Klopp C."/>
            <person name="Thompson A.W."/>
            <person name="Robinson-Rechavi M."/>
            <person name="Braasch I."/>
            <person name="Lecointre G."/>
            <person name="Bobe J."/>
            <person name="Postlethwait J.H."/>
            <person name="Berthelot C."/>
            <person name="Roest Crollius H."/>
            <person name="Guiguen Y."/>
        </authorList>
    </citation>
    <scope>NUCLEOTIDE SEQUENCE</scope>
    <source>
        <strain evidence="3">NC1722</strain>
    </source>
</reference>
<dbReference type="GO" id="GO:0003723">
    <property type="term" value="F:RNA binding"/>
    <property type="evidence" value="ECO:0007669"/>
    <property type="project" value="InterPro"/>
</dbReference>
<dbReference type="GO" id="GO:0005634">
    <property type="term" value="C:nucleus"/>
    <property type="evidence" value="ECO:0007669"/>
    <property type="project" value="TreeGrafter"/>
</dbReference>
<gene>
    <name evidence="3" type="ORF">AAFF_G00334450</name>
</gene>
<keyword evidence="4" id="KW-1185">Reference proteome</keyword>
<dbReference type="EMBL" id="JAINUG010000052">
    <property type="protein sequence ID" value="KAJ8404582.1"/>
    <property type="molecule type" value="Genomic_DNA"/>
</dbReference>
<dbReference type="PANTHER" id="PTHR13309">
    <property type="entry name" value="NUCLEAR FRAGILE X MENTAL RETARDATION PROTEIN INTERACTING PROTEIN 1"/>
    <property type="match status" value="1"/>
</dbReference>
<feature type="compositionally biased region" description="Basic and acidic residues" evidence="1">
    <location>
        <begin position="196"/>
        <end position="206"/>
    </location>
</feature>
<dbReference type="InterPro" id="IPR039136">
    <property type="entry name" value="NUFIP1-like"/>
</dbReference>
<feature type="region of interest" description="Disordered" evidence="1">
    <location>
        <begin position="476"/>
        <end position="519"/>
    </location>
</feature>
<feature type="compositionally biased region" description="Acidic residues" evidence="1">
    <location>
        <begin position="275"/>
        <end position="287"/>
    </location>
</feature>